<gene>
    <name evidence="2" type="primary">ATP8</name>
</gene>
<evidence type="ECO:0000256" key="1">
    <source>
        <dbReference type="SAM" id="Phobius"/>
    </source>
</evidence>
<reference evidence="2" key="1">
    <citation type="journal article" date="2016" name="Sci. Rep.">
        <title>Molecular phylogeny of Polyneoptera (Insecta) inferred from expanded mitogenomic data.</title>
        <authorList>
            <person name="Song N."/>
            <person name="Li H."/>
            <person name="Song F."/>
            <person name="Cai W."/>
        </authorList>
    </citation>
    <scope>NUCLEOTIDE SEQUENCE</scope>
</reference>
<evidence type="ECO:0000313" key="2">
    <source>
        <dbReference type="EMBL" id="APD14846.1"/>
    </source>
</evidence>
<keyword evidence="2" id="KW-0496">Mitochondrion</keyword>
<sequence length="56" mass="6701">MPQMAPLSWLMMYFFFLLVYIIFLSVVHFMNSGLSDKSEFYTVKEESLNPGLSWKW</sequence>
<proteinExistence type="predicted"/>
<accession>A0A1J0M4C3</accession>
<keyword evidence="1" id="KW-1133">Transmembrane helix</keyword>
<dbReference type="RefSeq" id="YP_009328072.1">
    <property type="nucleotide sequence ID" value="NC_032075.1"/>
</dbReference>
<dbReference type="AlphaFoldDB" id="A0A1J0M4C3"/>
<organism evidence="2">
    <name type="scientific">Euborellia arcanum</name>
    <dbReference type="NCBI Taxonomy" id="1610841"/>
    <lineage>
        <taxon>Eukaryota</taxon>
        <taxon>Metazoa</taxon>
        <taxon>Ecdysozoa</taxon>
        <taxon>Arthropoda</taxon>
        <taxon>Hexapoda</taxon>
        <taxon>Insecta</taxon>
        <taxon>Pterygota</taxon>
        <taxon>Neoptera</taxon>
        <taxon>Polyneoptera</taxon>
        <taxon>Dermaptera</taxon>
        <taxon>Neodermaptera</taxon>
        <taxon>Epidermaptera</taxon>
        <taxon>Anisolabidoidea</taxon>
        <taxon>Anisolabididae</taxon>
        <taxon>Euborellia</taxon>
    </lineage>
</organism>
<protein>
    <submittedName>
        <fullName evidence="2">ATP synthase F0 subunit 8</fullName>
    </submittedName>
</protein>
<feature type="transmembrane region" description="Helical" evidence="1">
    <location>
        <begin position="12"/>
        <end position="30"/>
    </location>
</feature>
<keyword evidence="1" id="KW-0472">Membrane</keyword>
<geneLocation type="mitochondrion" evidence="2"/>
<dbReference type="CTD" id="4509"/>
<name>A0A1J0M4C3_9NEOP</name>
<dbReference type="GeneID" id="30513937"/>
<dbReference type="EMBL" id="KX673196">
    <property type="protein sequence ID" value="APD14846.1"/>
    <property type="molecule type" value="Genomic_DNA"/>
</dbReference>
<keyword evidence="1" id="KW-0812">Transmembrane</keyword>